<dbReference type="PANTHER" id="PTHR10695">
    <property type="entry name" value="DEPHOSPHO-COA KINASE-RELATED"/>
    <property type="match status" value="1"/>
</dbReference>
<evidence type="ECO:0000313" key="8">
    <source>
        <dbReference type="Proteomes" id="UP000294343"/>
    </source>
</evidence>
<dbReference type="Pfam" id="PF01121">
    <property type="entry name" value="CoaE"/>
    <property type="match status" value="1"/>
</dbReference>
<keyword evidence="4 5" id="KW-0173">Coenzyme A biosynthesis</keyword>
<evidence type="ECO:0000256" key="1">
    <source>
        <dbReference type="ARBA" id="ARBA00009018"/>
    </source>
</evidence>
<comment type="subcellular location">
    <subcellularLocation>
        <location evidence="5">Cytoplasm</location>
    </subcellularLocation>
</comment>
<comment type="similarity">
    <text evidence="1 5">Belongs to the CoaE family.</text>
</comment>
<dbReference type="RefSeq" id="WP_157988906.1">
    <property type="nucleotide sequence ID" value="NZ_LR217730.1"/>
</dbReference>
<comment type="catalytic activity">
    <reaction evidence="5">
        <text>3'-dephospho-CoA + ATP = ADP + CoA + H(+)</text>
        <dbReference type="Rhea" id="RHEA:18245"/>
        <dbReference type="ChEBI" id="CHEBI:15378"/>
        <dbReference type="ChEBI" id="CHEBI:30616"/>
        <dbReference type="ChEBI" id="CHEBI:57287"/>
        <dbReference type="ChEBI" id="CHEBI:57328"/>
        <dbReference type="ChEBI" id="CHEBI:456216"/>
        <dbReference type="EC" id="2.7.1.24"/>
    </reaction>
</comment>
<dbReference type="GO" id="GO:0005524">
    <property type="term" value="F:ATP binding"/>
    <property type="evidence" value="ECO:0007669"/>
    <property type="project" value="UniProtKB-UniRule"/>
</dbReference>
<evidence type="ECO:0000256" key="4">
    <source>
        <dbReference type="ARBA" id="ARBA00022993"/>
    </source>
</evidence>
<accession>A0A451DG85</accession>
<dbReference type="PROSITE" id="PS51219">
    <property type="entry name" value="DPCK"/>
    <property type="match status" value="1"/>
</dbReference>
<dbReference type="AlphaFoldDB" id="A0A451DG85"/>
<evidence type="ECO:0000256" key="6">
    <source>
        <dbReference type="NCBIfam" id="TIGR00152"/>
    </source>
</evidence>
<dbReference type="GO" id="GO:0005737">
    <property type="term" value="C:cytoplasm"/>
    <property type="evidence" value="ECO:0007669"/>
    <property type="project" value="UniProtKB-SubCell"/>
</dbReference>
<keyword evidence="3 5" id="KW-0067">ATP-binding</keyword>
<evidence type="ECO:0000256" key="3">
    <source>
        <dbReference type="ARBA" id="ARBA00022840"/>
    </source>
</evidence>
<dbReference type="GO" id="GO:0004140">
    <property type="term" value="F:dephospho-CoA kinase activity"/>
    <property type="evidence" value="ECO:0007669"/>
    <property type="project" value="UniProtKB-UniRule"/>
</dbReference>
<dbReference type="InterPro" id="IPR001977">
    <property type="entry name" value="Depp_CoAkinase"/>
</dbReference>
<proteinExistence type="inferred from homology"/>
<reference evidence="7 8" key="1">
    <citation type="submission" date="2019-02" db="EMBL/GenBank/DDBJ databases">
        <authorList>
            <person name="Manzano-Marin A."/>
            <person name="Manzano-Marin A."/>
        </authorList>
    </citation>
    <scope>NUCLEOTIDE SEQUENCE [LARGE SCALE GENOMIC DNA]</scope>
    <source>
        <strain evidence="7 8">ErCipseudotsugae</strain>
    </source>
</reference>
<dbReference type="EC" id="2.7.1.24" evidence="5 6"/>
<protein>
    <recommendedName>
        <fullName evidence="5 6">Dephospho-CoA kinase</fullName>
        <ecNumber evidence="5 6">2.7.1.24</ecNumber>
    </recommendedName>
    <alternativeName>
        <fullName evidence="5">Dephosphocoenzyme A kinase</fullName>
    </alternativeName>
</protein>
<evidence type="ECO:0000256" key="5">
    <source>
        <dbReference type="HAMAP-Rule" id="MF_00376"/>
    </source>
</evidence>
<dbReference type="OrthoDB" id="9812943at2"/>
<dbReference type="Gene3D" id="3.40.50.300">
    <property type="entry name" value="P-loop containing nucleotide triphosphate hydrolases"/>
    <property type="match status" value="1"/>
</dbReference>
<dbReference type="NCBIfam" id="TIGR00152">
    <property type="entry name" value="dephospho-CoA kinase"/>
    <property type="match status" value="1"/>
</dbReference>
<dbReference type="SUPFAM" id="SSF52540">
    <property type="entry name" value="P-loop containing nucleoside triphosphate hydrolases"/>
    <property type="match status" value="1"/>
</dbReference>
<name>A0A451DG85_9GAMM</name>
<dbReference type="CDD" id="cd02022">
    <property type="entry name" value="DPCK"/>
    <property type="match status" value="1"/>
</dbReference>
<dbReference type="HAMAP" id="MF_00376">
    <property type="entry name" value="Dephospho_CoA_kinase"/>
    <property type="match status" value="1"/>
</dbReference>
<comment type="function">
    <text evidence="5">Catalyzes the phosphorylation of the 3'-hydroxyl group of dephosphocoenzyme A to form coenzyme A.</text>
</comment>
<evidence type="ECO:0000313" key="7">
    <source>
        <dbReference type="EMBL" id="VFP85651.1"/>
    </source>
</evidence>
<keyword evidence="5 7" id="KW-0418">Kinase</keyword>
<feature type="binding site" evidence="5">
    <location>
        <begin position="12"/>
        <end position="17"/>
    </location>
    <ligand>
        <name>ATP</name>
        <dbReference type="ChEBI" id="CHEBI:30616"/>
    </ligand>
</feature>
<keyword evidence="5" id="KW-0963">Cytoplasm</keyword>
<comment type="pathway">
    <text evidence="5">Cofactor biosynthesis; coenzyme A biosynthesis; CoA from (R)-pantothenate: step 5/5.</text>
</comment>
<dbReference type="UniPathway" id="UPA00241">
    <property type="reaction ID" value="UER00356"/>
</dbReference>
<gene>
    <name evidence="5 7" type="primary">coaE</name>
    <name evidence="7" type="ORF">ERCIPSPA2889_068</name>
</gene>
<organism evidence="7 8">
    <name type="scientific">Candidatus Erwinia haradaeae</name>
    <dbReference type="NCBI Taxonomy" id="1922217"/>
    <lineage>
        <taxon>Bacteria</taxon>
        <taxon>Pseudomonadati</taxon>
        <taxon>Pseudomonadota</taxon>
        <taxon>Gammaproteobacteria</taxon>
        <taxon>Enterobacterales</taxon>
        <taxon>Erwiniaceae</taxon>
        <taxon>Erwinia</taxon>
    </lineage>
</organism>
<dbReference type="PANTHER" id="PTHR10695:SF46">
    <property type="entry name" value="BIFUNCTIONAL COENZYME A SYNTHASE-RELATED"/>
    <property type="match status" value="1"/>
</dbReference>
<evidence type="ECO:0000256" key="2">
    <source>
        <dbReference type="ARBA" id="ARBA00022741"/>
    </source>
</evidence>
<dbReference type="EMBL" id="LR217730">
    <property type="protein sequence ID" value="VFP85651.1"/>
    <property type="molecule type" value="Genomic_DNA"/>
</dbReference>
<dbReference type="Proteomes" id="UP000294343">
    <property type="component" value="Chromosome"/>
</dbReference>
<keyword evidence="5 7" id="KW-0808">Transferase</keyword>
<sequence length="200" mass="23158">MSYIVALTGGIGSGKSTIANMFAKLGVDIVDSDVISRQILVENREVLMAIYKYFGKKIFIKDWIVNRSLLRRKIFNSLEDRLWINNLLHPFIYRDSFSQLASSRSSWCLWVVPLLIENNLQYYANRVLLTDVDLKLQITRTAKRDRITYHEVNKIIRAQATSVSRAAIADDVIDNRGSLYLLNQQVISLNQHYLYFSKHV</sequence>
<keyword evidence="2 5" id="KW-0547">Nucleotide-binding</keyword>
<dbReference type="InterPro" id="IPR027417">
    <property type="entry name" value="P-loop_NTPase"/>
</dbReference>
<dbReference type="GO" id="GO:0015937">
    <property type="term" value="P:coenzyme A biosynthetic process"/>
    <property type="evidence" value="ECO:0007669"/>
    <property type="project" value="UniProtKB-UniRule"/>
</dbReference>